<comment type="caution">
    <text evidence="9">The sequence shown here is derived from an EMBL/GenBank/DDBJ whole genome shotgun (WGS) entry which is preliminary data.</text>
</comment>
<comment type="subcellular location">
    <subcellularLocation>
        <location evidence="1">Nucleus</location>
    </subcellularLocation>
</comment>
<evidence type="ECO:0000259" key="8">
    <source>
        <dbReference type="PROSITE" id="PS51297"/>
    </source>
</evidence>
<dbReference type="GO" id="GO:0003700">
    <property type="term" value="F:DNA-binding transcription factor activity"/>
    <property type="evidence" value="ECO:0007669"/>
    <property type="project" value="InterPro"/>
</dbReference>
<dbReference type="PANTHER" id="PTHR48019">
    <property type="entry name" value="SERUM RESPONSE FACTOR HOMOLOG"/>
    <property type="match status" value="1"/>
</dbReference>
<keyword evidence="2" id="KW-0805">Transcription regulation</keyword>
<dbReference type="SUPFAM" id="SSF55455">
    <property type="entry name" value="SRF-like"/>
    <property type="match status" value="1"/>
</dbReference>
<sequence length="202" mass="23503">MMGRGRLEIKKIENPTQRQSTFYKRRDGLFKKARELAILCDADLLLLLYSSSGKLYHYHSPSVPNVQELIRRYEMATRANFSRIRREEGAPEENVEEVEKLCELLERELRFMKVDEGEQYSLPVLHMLEQNLEAAIGKVRVEKERKIREETESLHKMVEDRQQEGYGLYKKLSAAAATPDEDDTVGEQCLHGFELDLKLGLD</sequence>
<dbReference type="GO" id="GO:0003677">
    <property type="term" value="F:DNA binding"/>
    <property type="evidence" value="ECO:0007669"/>
    <property type="project" value="UniProtKB-KW"/>
</dbReference>
<dbReference type="GO" id="GO:0046983">
    <property type="term" value="F:protein dimerization activity"/>
    <property type="evidence" value="ECO:0007669"/>
    <property type="project" value="InterPro"/>
</dbReference>
<protein>
    <submittedName>
        <fullName evidence="9">Uncharacterized protein</fullName>
    </submittedName>
</protein>
<dbReference type="InterPro" id="IPR002487">
    <property type="entry name" value="TF_Kbox"/>
</dbReference>
<dbReference type="GO" id="GO:0005634">
    <property type="term" value="C:nucleus"/>
    <property type="evidence" value="ECO:0007669"/>
    <property type="project" value="UniProtKB-SubCell"/>
</dbReference>
<evidence type="ECO:0000256" key="5">
    <source>
        <dbReference type="ARBA" id="ARBA00023242"/>
    </source>
</evidence>
<evidence type="ECO:0000313" key="10">
    <source>
        <dbReference type="Proteomes" id="UP000636800"/>
    </source>
</evidence>
<dbReference type="InterPro" id="IPR002100">
    <property type="entry name" value="TF_MADSbox"/>
</dbReference>
<dbReference type="PROSITE" id="PS00350">
    <property type="entry name" value="MADS_BOX_1"/>
    <property type="match status" value="1"/>
</dbReference>
<organism evidence="9 10">
    <name type="scientific">Vanilla planifolia</name>
    <name type="common">Vanilla</name>
    <dbReference type="NCBI Taxonomy" id="51239"/>
    <lineage>
        <taxon>Eukaryota</taxon>
        <taxon>Viridiplantae</taxon>
        <taxon>Streptophyta</taxon>
        <taxon>Embryophyta</taxon>
        <taxon>Tracheophyta</taxon>
        <taxon>Spermatophyta</taxon>
        <taxon>Magnoliopsida</taxon>
        <taxon>Liliopsida</taxon>
        <taxon>Asparagales</taxon>
        <taxon>Orchidaceae</taxon>
        <taxon>Vanilloideae</taxon>
        <taxon>Vanilleae</taxon>
        <taxon>Vanilla</taxon>
    </lineage>
</organism>
<dbReference type="InterPro" id="IPR036879">
    <property type="entry name" value="TF_MADSbox_sf"/>
</dbReference>
<keyword evidence="10" id="KW-1185">Reference proteome</keyword>
<dbReference type="Pfam" id="PF00319">
    <property type="entry name" value="SRF-TF"/>
    <property type="match status" value="1"/>
</dbReference>
<keyword evidence="3" id="KW-0238">DNA-binding</keyword>
<dbReference type="PRINTS" id="PR00404">
    <property type="entry name" value="MADSDOMAIN"/>
</dbReference>
<evidence type="ECO:0000256" key="3">
    <source>
        <dbReference type="ARBA" id="ARBA00023125"/>
    </source>
</evidence>
<dbReference type="PROSITE" id="PS51297">
    <property type="entry name" value="K_BOX"/>
    <property type="match status" value="1"/>
</dbReference>
<evidence type="ECO:0000256" key="1">
    <source>
        <dbReference type="ARBA" id="ARBA00004123"/>
    </source>
</evidence>
<keyword evidence="6" id="KW-0175">Coiled coil</keyword>
<reference evidence="9 10" key="1">
    <citation type="journal article" date="2020" name="Nat. Food">
        <title>A phased Vanilla planifolia genome enables genetic improvement of flavour and production.</title>
        <authorList>
            <person name="Hasing T."/>
            <person name="Tang H."/>
            <person name="Brym M."/>
            <person name="Khazi F."/>
            <person name="Huang T."/>
            <person name="Chambers A.H."/>
        </authorList>
    </citation>
    <scope>NUCLEOTIDE SEQUENCE [LARGE SCALE GENOMIC DNA]</scope>
    <source>
        <tissue evidence="9">Leaf</tissue>
    </source>
</reference>
<dbReference type="PROSITE" id="PS50066">
    <property type="entry name" value="MADS_BOX_2"/>
    <property type="match status" value="1"/>
</dbReference>
<evidence type="ECO:0000313" key="9">
    <source>
        <dbReference type="EMBL" id="KAG0488988.1"/>
    </source>
</evidence>
<keyword evidence="5" id="KW-0539">Nucleus</keyword>
<dbReference type="Pfam" id="PF01486">
    <property type="entry name" value="K-box"/>
    <property type="match status" value="1"/>
</dbReference>
<dbReference type="OrthoDB" id="426293at2759"/>
<keyword evidence="4" id="KW-0804">Transcription</keyword>
<dbReference type="Gene3D" id="3.40.1810.10">
    <property type="entry name" value="Transcription factor, MADS-box"/>
    <property type="match status" value="1"/>
</dbReference>
<feature type="coiled-coil region" evidence="6">
    <location>
        <begin position="95"/>
        <end position="145"/>
    </location>
</feature>
<accession>A0A835RMP2</accession>
<evidence type="ECO:0000256" key="2">
    <source>
        <dbReference type="ARBA" id="ARBA00023015"/>
    </source>
</evidence>
<dbReference type="EMBL" id="JADCNL010000003">
    <property type="protein sequence ID" value="KAG0488988.1"/>
    <property type="molecule type" value="Genomic_DNA"/>
</dbReference>
<evidence type="ECO:0000259" key="7">
    <source>
        <dbReference type="PROSITE" id="PS50066"/>
    </source>
</evidence>
<dbReference type="SMART" id="SM00432">
    <property type="entry name" value="MADS"/>
    <property type="match status" value="1"/>
</dbReference>
<name>A0A835RMP2_VANPL</name>
<dbReference type="Proteomes" id="UP000636800">
    <property type="component" value="Chromosome 3"/>
</dbReference>
<feature type="domain" description="MADS-box" evidence="7">
    <location>
        <begin position="2"/>
        <end position="62"/>
    </location>
</feature>
<feature type="domain" description="K-box" evidence="8">
    <location>
        <begin position="88"/>
        <end position="178"/>
    </location>
</feature>
<dbReference type="AlphaFoldDB" id="A0A835RMP2"/>
<proteinExistence type="predicted"/>
<evidence type="ECO:0000256" key="4">
    <source>
        <dbReference type="ARBA" id="ARBA00023163"/>
    </source>
</evidence>
<gene>
    <name evidence="9" type="ORF">HPP92_007799</name>
</gene>
<dbReference type="InterPro" id="IPR050142">
    <property type="entry name" value="MADS-box/MEF2_TF"/>
</dbReference>
<evidence type="ECO:0000256" key="6">
    <source>
        <dbReference type="SAM" id="Coils"/>
    </source>
</evidence>